<dbReference type="EMBL" id="JBBKAI010000002">
    <property type="protein sequence ID" value="MEJ8658549.1"/>
    <property type="molecule type" value="Genomic_DNA"/>
</dbReference>
<name>A0ACC6QJL0_9ACTN</name>
<organism evidence="1 2">
    <name type="scientific">Streptomyces pratisoli</name>
    <dbReference type="NCBI Taxonomy" id="3139917"/>
    <lineage>
        <taxon>Bacteria</taxon>
        <taxon>Bacillati</taxon>
        <taxon>Actinomycetota</taxon>
        <taxon>Actinomycetes</taxon>
        <taxon>Kitasatosporales</taxon>
        <taxon>Streptomycetaceae</taxon>
        <taxon>Streptomyces</taxon>
    </lineage>
</organism>
<evidence type="ECO:0000313" key="1">
    <source>
        <dbReference type="EMBL" id="MEJ8658549.1"/>
    </source>
</evidence>
<sequence>MSQNTAPSAPRSAGPNTHTGWAAGGTLFAGVLMMVTGIISIFEGIAGIAEDEVYTRVGNYVFSWDLTAWGWVHLILGILVGITGWGILKNMEWARYTGVALASLNIIVQFLFLPYQPVWAIFSMAISVFIIWALITTESRTTA</sequence>
<accession>A0ACC6QJL0</accession>
<reference evidence="1" key="1">
    <citation type="submission" date="2024-03" db="EMBL/GenBank/DDBJ databases">
        <title>Novel Streptomyces species of biotechnological and ecological value are a feature of Machair soil.</title>
        <authorList>
            <person name="Prole J.R."/>
            <person name="Goodfellow M."/>
            <person name="Allenby N."/>
            <person name="Ward A.C."/>
        </authorList>
    </citation>
    <scope>NUCLEOTIDE SEQUENCE</scope>
    <source>
        <strain evidence="1">MS1.AVA.4</strain>
    </source>
</reference>
<proteinExistence type="predicted"/>
<dbReference type="Proteomes" id="UP001375539">
    <property type="component" value="Unassembled WGS sequence"/>
</dbReference>
<comment type="caution">
    <text evidence="1">The sequence shown here is derived from an EMBL/GenBank/DDBJ whole genome shotgun (WGS) entry which is preliminary data.</text>
</comment>
<gene>
    <name evidence="1" type="ORF">WKI58_18835</name>
</gene>
<evidence type="ECO:0000313" key="2">
    <source>
        <dbReference type="Proteomes" id="UP001375539"/>
    </source>
</evidence>
<protein>
    <submittedName>
        <fullName evidence="1">Uncharacterized protein</fullName>
    </submittedName>
</protein>
<keyword evidence="2" id="KW-1185">Reference proteome</keyword>